<dbReference type="KEGG" id="pbar:105426416"/>
<evidence type="ECO:0000313" key="5">
    <source>
        <dbReference type="RefSeq" id="XP_011635939.1"/>
    </source>
</evidence>
<evidence type="ECO:0000313" key="4">
    <source>
        <dbReference type="Proteomes" id="UP000504615"/>
    </source>
</evidence>
<protein>
    <submittedName>
        <fullName evidence="5">Probable RNA polymerase II nuclear localization protein SLC7A6OS</fullName>
    </submittedName>
</protein>
<gene>
    <name evidence="5" type="primary">LOC105426416</name>
</gene>
<feature type="compositionally biased region" description="Basic and acidic residues" evidence="2">
    <location>
        <begin position="105"/>
        <end position="114"/>
    </location>
</feature>
<dbReference type="AlphaFoldDB" id="A0A6I9W3P0"/>
<proteinExistence type="inferred from homology"/>
<evidence type="ECO:0000256" key="1">
    <source>
        <dbReference type="ARBA" id="ARBA00010218"/>
    </source>
</evidence>
<dbReference type="Pfam" id="PF08574">
    <property type="entry name" value="Iwr1"/>
    <property type="match status" value="1"/>
</dbReference>
<dbReference type="CTD" id="49505"/>
<name>A0A6I9W3P0_9HYME</name>
<feature type="domain" description="Transcription factor Iwr1" evidence="3">
    <location>
        <begin position="6"/>
        <end position="63"/>
    </location>
</feature>
<dbReference type="Proteomes" id="UP000504615">
    <property type="component" value="Unplaced"/>
</dbReference>
<feature type="compositionally biased region" description="Basic and acidic residues" evidence="2">
    <location>
        <begin position="130"/>
        <end position="143"/>
    </location>
</feature>
<comment type="similarity">
    <text evidence="1">Belongs to the IWR1/SLC7A6OS family.</text>
</comment>
<feature type="compositionally biased region" description="Basic and acidic residues" evidence="2">
    <location>
        <begin position="34"/>
        <end position="45"/>
    </location>
</feature>
<feature type="region of interest" description="Disordered" evidence="2">
    <location>
        <begin position="34"/>
        <end position="143"/>
    </location>
</feature>
<evidence type="ECO:0000256" key="2">
    <source>
        <dbReference type="SAM" id="MobiDB-lite"/>
    </source>
</evidence>
<dbReference type="RefSeq" id="XP_011635939.1">
    <property type="nucleotide sequence ID" value="XM_011637637.2"/>
</dbReference>
<accession>A0A6I9W3P0</accession>
<dbReference type="GeneID" id="105426416"/>
<organism evidence="4 5">
    <name type="scientific">Pogonomyrmex barbatus</name>
    <name type="common">red harvester ant</name>
    <dbReference type="NCBI Taxonomy" id="144034"/>
    <lineage>
        <taxon>Eukaryota</taxon>
        <taxon>Metazoa</taxon>
        <taxon>Ecdysozoa</taxon>
        <taxon>Arthropoda</taxon>
        <taxon>Hexapoda</taxon>
        <taxon>Insecta</taxon>
        <taxon>Pterygota</taxon>
        <taxon>Neoptera</taxon>
        <taxon>Endopterygota</taxon>
        <taxon>Hymenoptera</taxon>
        <taxon>Apocrita</taxon>
        <taxon>Aculeata</taxon>
        <taxon>Formicoidea</taxon>
        <taxon>Formicidae</taxon>
        <taxon>Myrmicinae</taxon>
        <taxon>Pogonomyrmex</taxon>
    </lineage>
</organism>
<evidence type="ECO:0000259" key="3">
    <source>
        <dbReference type="Pfam" id="PF08574"/>
    </source>
</evidence>
<dbReference type="OrthoDB" id="6255506at2759"/>
<keyword evidence="4" id="KW-1185">Reference proteome</keyword>
<reference evidence="5" key="1">
    <citation type="submission" date="2025-08" db="UniProtKB">
        <authorList>
            <consortium name="RefSeq"/>
        </authorList>
    </citation>
    <scope>IDENTIFICATION</scope>
</reference>
<feature type="compositionally biased region" description="Acidic residues" evidence="2">
    <location>
        <begin position="72"/>
        <end position="87"/>
    </location>
</feature>
<sequence>MFQDIEDFVYDLYYAQTCEDIWFESDNIMVWRPEHSETNSEHESESSDSNSESNWRNDYPDTDPDRSRDSNSDSDDYFDVYQTDEDLYGSKRDENTNLFGYNYSEYRRGRREESESSFNSDLDETYSSDNEERLTNDKEEMTD</sequence>
<dbReference type="InterPro" id="IPR013883">
    <property type="entry name" value="TF_Iwr1_dom"/>
</dbReference>